<comment type="caution">
    <text evidence="2">The sequence shown here is derived from an EMBL/GenBank/DDBJ whole genome shotgun (WGS) entry which is preliminary data.</text>
</comment>
<dbReference type="EMBL" id="JBHSMC010000015">
    <property type="protein sequence ID" value="MFC5465618.1"/>
    <property type="molecule type" value="Genomic_DNA"/>
</dbReference>
<feature type="transmembrane region" description="Helical" evidence="1">
    <location>
        <begin position="95"/>
        <end position="113"/>
    </location>
</feature>
<feature type="transmembrane region" description="Helical" evidence="1">
    <location>
        <begin position="63"/>
        <end position="83"/>
    </location>
</feature>
<sequence>MELVIFINLTLLVMIAFFLQSKRLHILENIFLYMMLVFFLTGYMGILYVNVGSWKVSSSIDLFIIFRLYEFIMSPLLYLAFFNLFEKMDTKMKKFIVFIAFVAIISSAQFLLVKWEVITFMDWHIILSSITIVMMILVMYVALLLFRKVLRREGIRE</sequence>
<evidence type="ECO:0000313" key="3">
    <source>
        <dbReference type="Proteomes" id="UP001596147"/>
    </source>
</evidence>
<keyword evidence="1" id="KW-1133">Transmembrane helix</keyword>
<evidence type="ECO:0008006" key="4">
    <source>
        <dbReference type="Google" id="ProtNLM"/>
    </source>
</evidence>
<organism evidence="2 3">
    <name type="scientific">Lederbergia graminis</name>
    <dbReference type="NCBI Taxonomy" id="735518"/>
    <lineage>
        <taxon>Bacteria</taxon>
        <taxon>Bacillati</taxon>
        <taxon>Bacillota</taxon>
        <taxon>Bacilli</taxon>
        <taxon>Bacillales</taxon>
        <taxon>Bacillaceae</taxon>
        <taxon>Lederbergia</taxon>
    </lineage>
</organism>
<protein>
    <recommendedName>
        <fullName evidence="4">NADH dehydrogenase subunit 6</fullName>
    </recommendedName>
</protein>
<name>A0ABW0LIZ6_9BACI</name>
<proteinExistence type="predicted"/>
<gene>
    <name evidence="2" type="ORF">ACFPM4_12775</name>
</gene>
<keyword evidence="1" id="KW-0472">Membrane</keyword>
<evidence type="ECO:0000313" key="2">
    <source>
        <dbReference type="EMBL" id="MFC5465618.1"/>
    </source>
</evidence>
<dbReference type="RefSeq" id="WP_382352322.1">
    <property type="nucleotide sequence ID" value="NZ_JBHSMC010000015.1"/>
</dbReference>
<keyword evidence="3" id="KW-1185">Reference proteome</keyword>
<accession>A0ABW0LIZ6</accession>
<feature type="transmembrane region" description="Helical" evidence="1">
    <location>
        <begin position="6"/>
        <end position="24"/>
    </location>
</feature>
<feature type="transmembrane region" description="Helical" evidence="1">
    <location>
        <begin position="31"/>
        <end position="51"/>
    </location>
</feature>
<reference evidence="3" key="1">
    <citation type="journal article" date="2019" name="Int. J. Syst. Evol. Microbiol.">
        <title>The Global Catalogue of Microorganisms (GCM) 10K type strain sequencing project: providing services to taxonomists for standard genome sequencing and annotation.</title>
        <authorList>
            <consortium name="The Broad Institute Genomics Platform"/>
            <consortium name="The Broad Institute Genome Sequencing Center for Infectious Disease"/>
            <person name="Wu L."/>
            <person name="Ma J."/>
        </authorList>
    </citation>
    <scope>NUCLEOTIDE SEQUENCE [LARGE SCALE GENOMIC DNA]</scope>
    <source>
        <strain evidence="3">CGMCC 1.12237</strain>
    </source>
</reference>
<dbReference type="Proteomes" id="UP001596147">
    <property type="component" value="Unassembled WGS sequence"/>
</dbReference>
<evidence type="ECO:0000256" key="1">
    <source>
        <dbReference type="SAM" id="Phobius"/>
    </source>
</evidence>
<keyword evidence="1" id="KW-0812">Transmembrane</keyword>
<feature type="transmembrane region" description="Helical" evidence="1">
    <location>
        <begin position="125"/>
        <end position="146"/>
    </location>
</feature>